<feature type="domain" description="ChsH2 C-terminal OB-fold" evidence="1">
    <location>
        <begin position="71"/>
        <end position="135"/>
    </location>
</feature>
<dbReference type="PANTHER" id="PTHR34075:SF4">
    <property type="entry name" value="DUF35 DOMAIN-CONTAINING PROTEIN"/>
    <property type="match status" value="1"/>
</dbReference>
<reference evidence="3" key="2">
    <citation type="submission" date="2021-01" db="EMBL/GenBank/DDBJ databases">
        <authorList>
            <person name="Hahn C.R."/>
            <person name="Youssef N.H."/>
            <person name="Elshahed M."/>
        </authorList>
    </citation>
    <scope>NUCLEOTIDE SEQUENCE</scope>
    <source>
        <strain evidence="3">Zod_Metabat.24</strain>
    </source>
</reference>
<dbReference type="PANTHER" id="PTHR34075">
    <property type="entry name" value="BLR3430 PROTEIN"/>
    <property type="match status" value="1"/>
</dbReference>
<dbReference type="InterPro" id="IPR052513">
    <property type="entry name" value="Thioester_dehydratase-like"/>
</dbReference>
<evidence type="ECO:0000259" key="1">
    <source>
        <dbReference type="Pfam" id="PF01796"/>
    </source>
</evidence>
<dbReference type="Gene3D" id="2.40.50.140">
    <property type="entry name" value="Nucleic acid-binding proteins"/>
    <property type="match status" value="1"/>
</dbReference>
<dbReference type="EMBL" id="JAFGIX010000008">
    <property type="protein sequence ID" value="MBN1571876.1"/>
    <property type="molecule type" value="Genomic_DNA"/>
</dbReference>
<sequence length="152" mass="17017">MADWKESVENIVYSGRIKVPYKWYVGEVGSRFLTGLRDNKEFWGTKCPKCSKVYVPPVKNCGECFALTNEWVKVKDTGTLESFTVVDYSHAMQPVKAPIIYGLVKLDGASGSILHMIGNVKREDLKVGMKVKAVFADKREGTILDIKHFAPA</sequence>
<name>A0A9D8PJ27_9DELT</name>
<dbReference type="InterPro" id="IPR012340">
    <property type="entry name" value="NA-bd_OB-fold"/>
</dbReference>
<dbReference type="InterPro" id="IPR002878">
    <property type="entry name" value="ChsH2_C"/>
</dbReference>
<gene>
    <name evidence="3" type="ORF">JW984_01630</name>
</gene>
<dbReference type="Pfam" id="PF12172">
    <property type="entry name" value="zf-ChsH2"/>
    <property type="match status" value="1"/>
</dbReference>
<dbReference type="Proteomes" id="UP000809273">
    <property type="component" value="Unassembled WGS sequence"/>
</dbReference>
<dbReference type="InterPro" id="IPR022002">
    <property type="entry name" value="ChsH2_Znr"/>
</dbReference>
<evidence type="ECO:0000313" key="3">
    <source>
        <dbReference type="EMBL" id="MBN1571876.1"/>
    </source>
</evidence>
<dbReference type="Pfam" id="PF01796">
    <property type="entry name" value="OB_ChsH2_C"/>
    <property type="match status" value="1"/>
</dbReference>
<proteinExistence type="predicted"/>
<feature type="domain" description="ChsH2 rubredoxin-like zinc ribbon" evidence="2">
    <location>
        <begin position="41"/>
        <end position="66"/>
    </location>
</feature>
<dbReference type="SUPFAM" id="SSF50249">
    <property type="entry name" value="Nucleic acid-binding proteins"/>
    <property type="match status" value="1"/>
</dbReference>
<dbReference type="Gene3D" id="6.10.30.10">
    <property type="match status" value="1"/>
</dbReference>
<reference evidence="3" key="1">
    <citation type="journal article" date="2021" name="Environ. Microbiol.">
        <title>Genomic characterization of three novel Desulfobacterota classes expand the metabolic and phylogenetic diversity of the phylum.</title>
        <authorList>
            <person name="Murphy C.L."/>
            <person name="Biggerstaff J."/>
            <person name="Eichhorn A."/>
            <person name="Ewing E."/>
            <person name="Shahan R."/>
            <person name="Soriano D."/>
            <person name="Stewart S."/>
            <person name="VanMol K."/>
            <person name="Walker R."/>
            <person name="Walters P."/>
            <person name="Elshahed M.S."/>
            <person name="Youssef N.H."/>
        </authorList>
    </citation>
    <scope>NUCLEOTIDE SEQUENCE</scope>
    <source>
        <strain evidence="3">Zod_Metabat.24</strain>
    </source>
</reference>
<comment type="caution">
    <text evidence="3">The sequence shown here is derived from an EMBL/GenBank/DDBJ whole genome shotgun (WGS) entry which is preliminary data.</text>
</comment>
<evidence type="ECO:0000313" key="4">
    <source>
        <dbReference type="Proteomes" id="UP000809273"/>
    </source>
</evidence>
<dbReference type="AlphaFoldDB" id="A0A9D8PJ27"/>
<organism evidence="3 4">
    <name type="scientific">Candidatus Zymogenus saltonus</name>
    <dbReference type="NCBI Taxonomy" id="2844893"/>
    <lineage>
        <taxon>Bacteria</taxon>
        <taxon>Deltaproteobacteria</taxon>
        <taxon>Candidatus Zymogenia</taxon>
        <taxon>Candidatus Zymogeniales</taxon>
        <taxon>Candidatus Zymogenaceae</taxon>
        <taxon>Candidatus Zymogenus</taxon>
    </lineage>
</organism>
<accession>A0A9D8PJ27</accession>
<evidence type="ECO:0000259" key="2">
    <source>
        <dbReference type="Pfam" id="PF12172"/>
    </source>
</evidence>
<protein>
    <submittedName>
        <fullName evidence="3">Zn-ribbon domain-containing OB-fold protein</fullName>
    </submittedName>
</protein>